<sequence length="1422" mass="159530">MDFEDEPFVFDRTDSFPQDRAYPSRSTRSQIPKRPTGESLFTGRHLHRGGTGDFEPRRRLRYTVPLRRKSNHTRDEEKGYFEEKPYGLGHSTPLGIDREFSRGSAALPPQEFLEIISTKWVPDDEGREIVTLTVKDGEGKPDQDKVRCESRWKHIESDAMTLKQFYHQVMRTPGLGDDDMALVGRLLNKVRNTSEKKFVHGRYLKPITLVYEGEDPDVSASHPPEERHVRKTATFVSLPVFTTCCPKRHTSNKESESHPVRALLQSRYRLESTKRRDKEQVITKTTSIKDHLVQEDHVVHVPHIWVLIINNYTIITCSALDASVLRGDTIKLISYTAAQQDEAMWSVHFTDARGKDFYLPLRFCKTWFDLVRQITDNCLHDEYSFIRDQLLKGGPVYELVVARDGSPVNAEKWPKLVEEKKTEVIHLRLVDNETLSSRLLVTYCDDEGNEVIMNSDNSPNASPVFSSDDGQASDASESSVSSDMNFDNVAPAIERLRVLQAKLREAEGKGDAKQMGDLKERKIPALEEKLLELTAAGLNLDVPTAQDARRRSRIVIPGPYDQWPRSSRGLDHDSPLSPTERYRARLRSRSRSTSRSRVIKRDVAFSSSAYDLSIGEPSARGRASQPWILHDRNNSGSRSRYFTNVEYVKAPRVRSRTRSHMPNAHSLSRVSTLPTPSRSGWDLLRSRVRDGQVPGLRSSPMSPMTPISPMTDSNDIYYRPSEKQLARSYWDLVRSSVLEGGIYKLRNADDAKRDDEGSNQAKSSAAILVEKQKSSSDSSTRISDVLGGSRNGSSIASPTTLGLYPSFGPPEGPRSPTNDVSSVSQGDNDPTKPKKVLFSKHSLESKPKLKRLIKLAQKESAVLPKIATSQAALEVSSPVLADPMIDLPIFLWSAEHKQPESRDLAGKLSKLPNVSETPTSKPFLQKPVDAIKQVINTSKTEELILHTVMTEVHVTLKKPKKGKPEYAILYEKTAEKTYANVASTMNTIRNARTGVNNLAVGEERNVTKSVSQSRRPSLAFAGVSLRQRNSTRSVVGMSGLDDLGSVKLGIFDLASKILLSFVPKGYDAPVISKYWGALHKLLNEKVPSSTFFIQPCTNQRQDETVLRYVRSRLSEICNLIQTIQMGVRAEDGSKQQRYQIPRALPAAFQHLVLLLVVISSISNWSEYSWSQMQSTFDDCEGLLVEGRKQLLLMIHTDDYRDSSGFQAVDSEALVSLILANLISTMSTEGDFHLTEVYAEYTTKIQGVVRDSASVKVYDDIKLLREELDIIKNTLRQQYDTLREFKSTITITYGVGSLSVSILDRILGSISQRIEDFDELQIQAETARFLAAQSISLKAESNNKAIIVFTVVTIIFLPLSFVTSYLGMNTSDLRNMKSGQTLFWAIGAPVAFVVLSAALVAAFYGTLTQRFLGRAWRGKEKGE</sequence>
<evidence type="ECO:0000256" key="6">
    <source>
        <dbReference type="SAM" id="Phobius"/>
    </source>
</evidence>
<gene>
    <name evidence="8" type="ORF">HO133_003150</name>
</gene>
<dbReference type="GO" id="GO:0016020">
    <property type="term" value="C:membrane"/>
    <property type="evidence" value="ECO:0007669"/>
    <property type="project" value="UniProtKB-SubCell"/>
</dbReference>
<feature type="region of interest" description="Disordered" evidence="5">
    <location>
        <begin position="451"/>
        <end position="483"/>
    </location>
</feature>
<evidence type="ECO:0000256" key="3">
    <source>
        <dbReference type="ARBA" id="ARBA00022989"/>
    </source>
</evidence>
<reference evidence="8 9" key="1">
    <citation type="journal article" date="2020" name="Genomics">
        <title>Complete, high-quality genomes from long-read metagenomic sequencing of two wolf lichen thalli reveals enigmatic genome architecture.</title>
        <authorList>
            <person name="McKenzie S.K."/>
            <person name="Walston R.F."/>
            <person name="Allen J.L."/>
        </authorList>
    </citation>
    <scope>NUCLEOTIDE SEQUENCE [LARGE SCALE GENOMIC DNA]</scope>
    <source>
        <strain evidence="8">WasteWater1</strain>
    </source>
</reference>
<evidence type="ECO:0000256" key="4">
    <source>
        <dbReference type="ARBA" id="ARBA00023136"/>
    </source>
</evidence>
<dbReference type="PANTHER" id="PTHR47685:SF1">
    <property type="entry name" value="MAGNESIUM TRANSPORT PROTEIN CORA"/>
    <property type="match status" value="1"/>
</dbReference>
<dbReference type="EMBL" id="JACCJB010000016">
    <property type="protein sequence ID" value="KAF6220717.1"/>
    <property type="molecule type" value="Genomic_DNA"/>
</dbReference>
<dbReference type="GeneID" id="59331562"/>
<keyword evidence="4 6" id="KW-0472">Membrane</keyword>
<dbReference type="InterPro" id="IPR045863">
    <property type="entry name" value="CorA_TM1_TM2"/>
</dbReference>
<evidence type="ECO:0000256" key="2">
    <source>
        <dbReference type="ARBA" id="ARBA00022692"/>
    </source>
</evidence>
<proteinExistence type="predicted"/>
<feature type="region of interest" description="Disordered" evidence="5">
    <location>
        <begin position="1"/>
        <end position="55"/>
    </location>
</feature>
<evidence type="ECO:0000313" key="9">
    <source>
        <dbReference type="Proteomes" id="UP000593566"/>
    </source>
</evidence>
<dbReference type="InterPro" id="IPR050829">
    <property type="entry name" value="CorA_MIT"/>
</dbReference>
<dbReference type="RefSeq" id="XP_037150152.1">
    <property type="nucleotide sequence ID" value="XM_037294074.1"/>
</dbReference>
<dbReference type="InterPro" id="IPR054464">
    <property type="entry name" value="ULD_fung"/>
</dbReference>
<evidence type="ECO:0000259" key="7">
    <source>
        <dbReference type="Pfam" id="PF22893"/>
    </source>
</evidence>
<keyword evidence="2 6" id="KW-0812">Transmembrane</keyword>
<feature type="compositionally biased region" description="Polar residues" evidence="5">
    <location>
        <begin position="815"/>
        <end position="828"/>
    </location>
</feature>
<evidence type="ECO:0000313" key="8">
    <source>
        <dbReference type="EMBL" id="KAF6220717.1"/>
    </source>
</evidence>
<feature type="region of interest" description="Disordered" evidence="5">
    <location>
        <begin position="769"/>
        <end position="840"/>
    </location>
</feature>
<keyword evidence="9" id="KW-1185">Reference proteome</keyword>
<feature type="compositionally biased region" description="Basic residues" evidence="5">
    <location>
        <begin position="584"/>
        <end position="593"/>
    </location>
</feature>
<feature type="transmembrane region" description="Helical" evidence="6">
    <location>
        <begin position="1381"/>
        <end position="1406"/>
    </location>
</feature>
<dbReference type="InterPro" id="IPR002523">
    <property type="entry name" value="MgTranspt_CorA/ZnTranspt_ZntB"/>
</dbReference>
<organism evidence="8 9">
    <name type="scientific">Letharia lupina</name>
    <dbReference type="NCBI Taxonomy" id="560253"/>
    <lineage>
        <taxon>Eukaryota</taxon>
        <taxon>Fungi</taxon>
        <taxon>Dikarya</taxon>
        <taxon>Ascomycota</taxon>
        <taxon>Pezizomycotina</taxon>
        <taxon>Lecanoromycetes</taxon>
        <taxon>OSLEUM clade</taxon>
        <taxon>Lecanoromycetidae</taxon>
        <taxon>Lecanorales</taxon>
        <taxon>Lecanorineae</taxon>
        <taxon>Parmeliaceae</taxon>
        <taxon>Letharia</taxon>
    </lineage>
</organism>
<feature type="transmembrane region" description="Helical" evidence="6">
    <location>
        <begin position="1344"/>
        <end position="1361"/>
    </location>
</feature>
<feature type="transmembrane region" description="Helical" evidence="6">
    <location>
        <begin position="1143"/>
        <end position="1164"/>
    </location>
</feature>
<keyword evidence="3 6" id="KW-1133">Transmembrane helix</keyword>
<accession>A0A8H6F9X6</accession>
<dbReference type="Pfam" id="PF22893">
    <property type="entry name" value="ULD_2"/>
    <property type="match status" value="1"/>
</dbReference>
<evidence type="ECO:0000256" key="5">
    <source>
        <dbReference type="SAM" id="MobiDB-lite"/>
    </source>
</evidence>
<dbReference type="Proteomes" id="UP000593566">
    <property type="component" value="Unassembled WGS sequence"/>
</dbReference>
<name>A0A8H6F9X6_9LECA</name>
<dbReference type="PANTHER" id="PTHR47685">
    <property type="entry name" value="MAGNESIUM TRANSPORT PROTEIN CORA"/>
    <property type="match status" value="1"/>
</dbReference>
<dbReference type="SUPFAM" id="SSF144083">
    <property type="entry name" value="Magnesium transport protein CorA, transmembrane region"/>
    <property type="match status" value="1"/>
</dbReference>
<feature type="region of interest" description="Disordered" evidence="5">
    <location>
        <begin position="559"/>
        <end position="593"/>
    </location>
</feature>
<feature type="compositionally biased region" description="Polar residues" evidence="5">
    <location>
        <begin position="452"/>
        <end position="470"/>
    </location>
</feature>
<feature type="region of interest" description="Disordered" evidence="5">
    <location>
        <begin position="653"/>
        <end position="673"/>
    </location>
</feature>
<comment type="subcellular location">
    <subcellularLocation>
        <location evidence="1">Membrane</location>
        <topology evidence="1">Multi-pass membrane protein</topology>
    </subcellularLocation>
</comment>
<feature type="compositionally biased region" description="Low complexity" evidence="5">
    <location>
        <begin position="472"/>
        <end position="483"/>
    </location>
</feature>
<evidence type="ECO:0000256" key="1">
    <source>
        <dbReference type="ARBA" id="ARBA00004141"/>
    </source>
</evidence>
<feature type="domain" description="Ubiquitin-like" evidence="7">
    <location>
        <begin position="346"/>
        <end position="419"/>
    </location>
</feature>
<protein>
    <recommendedName>
        <fullName evidence="7">Ubiquitin-like domain-containing protein</fullName>
    </recommendedName>
</protein>
<feature type="compositionally biased region" description="Polar residues" evidence="5">
    <location>
        <begin position="791"/>
        <end position="800"/>
    </location>
</feature>
<dbReference type="Gene3D" id="1.20.58.340">
    <property type="entry name" value="Magnesium transport protein CorA, transmembrane region"/>
    <property type="match status" value="1"/>
</dbReference>
<dbReference type="GO" id="GO:0046873">
    <property type="term" value="F:metal ion transmembrane transporter activity"/>
    <property type="evidence" value="ECO:0007669"/>
    <property type="project" value="InterPro"/>
</dbReference>
<comment type="caution">
    <text evidence="8">The sequence shown here is derived from an EMBL/GenBank/DDBJ whole genome shotgun (WGS) entry which is preliminary data.</text>
</comment>
<dbReference type="Pfam" id="PF01544">
    <property type="entry name" value="CorA"/>
    <property type="match status" value="1"/>
</dbReference>